<dbReference type="Proteomes" id="UP000650511">
    <property type="component" value="Unassembled WGS sequence"/>
</dbReference>
<feature type="domain" description="Glycosyltransferase 61 catalytic" evidence="4">
    <location>
        <begin position="140"/>
        <end position="302"/>
    </location>
</feature>
<keyword evidence="3" id="KW-0325">Glycoprotein</keyword>
<evidence type="ECO:0000313" key="5">
    <source>
        <dbReference type="EMBL" id="GGI05494.1"/>
    </source>
</evidence>
<evidence type="ECO:0000313" key="6">
    <source>
        <dbReference type="Proteomes" id="UP000650511"/>
    </source>
</evidence>
<keyword evidence="2" id="KW-0808">Transferase</keyword>
<evidence type="ECO:0000256" key="2">
    <source>
        <dbReference type="ARBA" id="ARBA00022679"/>
    </source>
</evidence>
<gene>
    <name evidence="5" type="ORF">GCM10011354_14380</name>
</gene>
<evidence type="ECO:0000256" key="1">
    <source>
        <dbReference type="ARBA" id="ARBA00022676"/>
    </source>
</evidence>
<dbReference type="InterPro" id="IPR049625">
    <property type="entry name" value="Glyco_transf_61_cat"/>
</dbReference>
<dbReference type="EMBL" id="BMHA01000004">
    <property type="protein sequence ID" value="GGI05494.1"/>
    <property type="molecule type" value="Genomic_DNA"/>
</dbReference>
<reference evidence="5" key="2">
    <citation type="submission" date="2020-09" db="EMBL/GenBank/DDBJ databases">
        <authorList>
            <person name="Sun Q."/>
            <person name="Zhou Y."/>
        </authorList>
    </citation>
    <scope>NUCLEOTIDE SEQUENCE</scope>
    <source>
        <strain evidence="5">CGMCC 1.14988</strain>
    </source>
</reference>
<protein>
    <recommendedName>
        <fullName evidence="4">Glycosyltransferase 61 catalytic domain-containing protein</fullName>
    </recommendedName>
</protein>
<organism evidence="5 6">
    <name type="scientific">Egicoccus halophilus</name>
    <dbReference type="NCBI Taxonomy" id="1670830"/>
    <lineage>
        <taxon>Bacteria</taxon>
        <taxon>Bacillati</taxon>
        <taxon>Actinomycetota</taxon>
        <taxon>Nitriliruptoria</taxon>
        <taxon>Egicoccales</taxon>
        <taxon>Egicoccaceae</taxon>
        <taxon>Egicoccus</taxon>
    </lineage>
</organism>
<dbReference type="InterPro" id="IPR007657">
    <property type="entry name" value="Glycosyltransferase_61"/>
</dbReference>
<name>A0A8J3ACX8_9ACTN</name>
<dbReference type="PANTHER" id="PTHR20961">
    <property type="entry name" value="GLYCOSYLTRANSFERASE"/>
    <property type="match status" value="1"/>
</dbReference>
<dbReference type="GO" id="GO:0016757">
    <property type="term" value="F:glycosyltransferase activity"/>
    <property type="evidence" value="ECO:0007669"/>
    <property type="project" value="UniProtKB-KW"/>
</dbReference>
<comment type="caution">
    <text evidence="5">The sequence shown here is derived from an EMBL/GenBank/DDBJ whole genome shotgun (WGS) entry which is preliminary data.</text>
</comment>
<dbReference type="Pfam" id="PF04577">
    <property type="entry name" value="Glyco_transf_61"/>
    <property type="match status" value="1"/>
</dbReference>
<reference evidence="5" key="1">
    <citation type="journal article" date="2014" name="Int. J. Syst. Evol. Microbiol.">
        <title>Complete genome sequence of Corynebacterium casei LMG S-19264T (=DSM 44701T), isolated from a smear-ripened cheese.</title>
        <authorList>
            <consortium name="US DOE Joint Genome Institute (JGI-PGF)"/>
            <person name="Walter F."/>
            <person name="Albersmeier A."/>
            <person name="Kalinowski J."/>
            <person name="Ruckert C."/>
        </authorList>
    </citation>
    <scope>NUCLEOTIDE SEQUENCE</scope>
    <source>
        <strain evidence="5">CGMCC 1.14988</strain>
    </source>
</reference>
<dbReference type="AlphaFoldDB" id="A0A8J3ACX8"/>
<keyword evidence="1" id="KW-0328">Glycosyltransferase</keyword>
<keyword evidence="6" id="KW-1185">Reference proteome</keyword>
<sequence>MPRETVAEHASHANGRGTVRYETVHPEAVAHAPLPRNVSEREELPGDAGWWGYAFRDVPARTGGETFVATLPDVTVTWYRDPDRGDDFYPALVTREGHALDLREIRFRHPHARTLRAAPPPARMERATWVLERVYDNHSHWLTAHLPKLLLLRERGELDDVLLPPVRSPAMEASLRQLGMDPARFRTFDPSRPLRVGRLTLVGTDRFRPELLCALQRAHGLDAVPAGRRRVYVSRDRANRRRLVNEDEVWPLFADAGFERVFMEELDFDAQVALMRDTQVLAAPHGAGLTNMLFCPRGTAVIEIADLSFPNPNFYALAAALGHPYWLVAGTGVGEGRPIDRDLRVDPAAVADVLAAW</sequence>
<evidence type="ECO:0000259" key="4">
    <source>
        <dbReference type="Pfam" id="PF04577"/>
    </source>
</evidence>
<accession>A0A8J3ACX8</accession>
<evidence type="ECO:0000256" key="3">
    <source>
        <dbReference type="ARBA" id="ARBA00023180"/>
    </source>
</evidence>
<proteinExistence type="predicted"/>